<reference evidence="2 3" key="1">
    <citation type="submission" date="2018-02" db="EMBL/GenBank/DDBJ databases">
        <title>Insights into the biology of acidophilic members of the Acidiferrobacteraceae family derived from comparative genomic analyses.</title>
        <authorList>
            <person name="Issotta F."/>
            <person name="Thyssen C."/>
            <person name="Mena C."/>
            <person name="Moya A."/>
            <person name="Bellenberg S."/>
            <person name="Sproer C."/>
            <person name="Covarrubias P.C."/>
            <person name="Sand W."/>
            <person name="Quatrini R."/>
            <person name="Vera M."/>
        </authorList>
    </citation>
    <scope>NUCLEOTIDE SEQUENCE [LARGE SCALE GENOMIC DNA]</scope>
    <source>
        <strain evidence="3">m-1</strain>
    </source>
</reference>
<dbReference type="AlphaFoldDB" id="A0A368HBL5"/>
<keyword evidence="1" id="KW-0175">Coiled coil</keyword>
<organism evidence="2 3">
    <name type="scientific">Acidiferrobacter thiooxydans</name>
    <dbReference type="NCBI Taxonomy" id="163359"/>
    <lineage>
        <taxon>Bacteria</taxon>
        <taxon>Pseudomonadati</taxon>
        <taxon>Pseudomonadota</taxon>
        <taxon>Gammaproteobacteria</taxon>
        <taxon>Acidiferrobacterales</taxon>
        <taxon>Acidiferrobacteraceae</taxon>
        <taxon>Acidiferrobacter</taxon>
    </lineage>
</organism>
<protein>
    <submittedName>
        <fullName evidence="2">Uncharacterized protein</fullName>
    </submittedName>
</protein>
<evidence type="ECO:0000313" key="3">
    <source>
        <dbReference type="Proteomes" id="UP000253250"/>
    </source>
</evidence>
<dbReference type="RefSeq" id="WP_114282913.1">
    <property type="nucleotide sequence ID" value="NZ_PSYR01000002.1"/>
</dbReference>
<comment type="caution">
    <text evidence="2">The sequence shown here is derived from an EMBL/GenBank/DDBJ whole genome shotgun (WGS) entry which is preliminary data.</text>
</comment>
<evidence type="ECO:0000256" key="1">
    <source>
        <dbReference type="SAM" id="Coils"/>
    </source>
</evidence>
<keyword evidence="3" id="KW-1185">Reference proteome</keyword>
<dbReference type="EMBL" id="PSYR01000002">
    <property type="protein sequence ID" value="RCN55835.1"/>
    <property type="molecule type" value="Genomic_DNA"/>
</dbReference>
<feature type="coiled-coil region" evidence="1">
    <location>
        <begin position="31"/>
        <end position="69"/>
    </location>
</feature>
<name>A0A368HBL5_9GAMM</name>
<gene>
    <name evidence="2" type="ORF">C4900_07915</name>
</gene>
<proteinExistence type="predicted"/>
<evidence type="ECO:0000313" key="2">
    <source>
        <dbReference type="EMBL" id="RCN55835.1"/>
    </source>
</evidence>
<sequence length="200" mass="23099">MATDPNNPGNFGNLIGQAIGWGRDQWEREKAKQAQREAAELRKRNLAEAARLKAESAQIRAQLRFERNQFAADGLNLEVIAQAYAWALDDLAKHYKIPRERVEQKLLEYRERLAHYKPIHRRVALSSPEEVAAYEALSIEQQAEFDYVGSAERKPRFLDWLDTKIAQERVEQNPQVPPDGPRTKRASGTWIAKDFYKELN</sequence>
<accession>A0A368HBL5</accession>
<dbReference type="Proteomes" id="UP000253250">
    <property type="component" value="Unassembled WGS sequence"/>
</dbReference>